<gene>
    <name evidence="1" type="ORF">PMAYCL1PPCAC_00549</name>
</gene>
<proteinExistence type="predicted"/>
<evidence type="ECO:0000313" key="1">
    <source>
        <dbReference type="EMBL" id="GMR30354.1"/>
    </source>
</evidence>
<dbReference type="EMBL" id="BTRK01000001">
    <property type="protein sequence ID" value="GMR30354.1"/>
    <property type="molecule type" value="Genomic_DNA"/>
</dbReference>
<dbReference type="Proteomes" id="UP001328107">
    <property type="component" value="Unassembled WGS sequence"/>
</dbReference>
<feature type="non-terminal residue" evidence="1">
    <location>
        <position position="1"/>
    </location>
</feature>
<protein>
    <submittedName>
        <fullName evidence="1">Uncharacterized protein</fullName>
    </submittedName>
</protein>
<name>A0AAN4YZ25_9BILA</name>
<sequence>WSTMNVDDPELRPTKEFLVNILLRKYVDLYSKTKTNRRDILPLMCVDNPVGQSLMKDIEDHIGGAKTRCYTCNFFFVNATEYYEHLLTFFQLAHTPFQLLDLITIVVNVQKKHLAPP</sequence>
<organism evidence="1 2">
    <name type="scientific">Pristionchus mayeri</name>
    <dbReference type="NCBI Taxonomy" id="1317129"/>
    <lineage>
        <taxon>Eukaryota</taxon>
        <taxon>Metazoa</taxon>
        <taxon>Ecdysozoa</taxon>
        <taxon>Nematoda</taxon>
        <taxon>Chromadorea</taxon>
        <taxon>Rhabditida</taxon>
        <taxon>Rhabditina</taxon>
        <taxon>Diplogasteromorpha</taxon>
        <taxon>Diplogasteroidea</taxon>
        <taxon>Neodiplogasteridae</taxon>
        <taxon>Pristionchus</taxon>
    </lineage>
</organism>
<reference evidence="2" key="1">
    <citation type="submission" date="2022-10" db="EMBL/GenBank/DDBJ databases">
        <title>Genome assembly of Pristionchus species.</title>
        <authorList>
            <person name="Yoshida K."/>
            <person name="Sommer R.J."/>
        </authorList>
    </citation>
    <scope>NUCLEOTIDE SEQUENCE [LARGE SCALE GENOMIC DNA]</scope>
    <source>
        <strain evidence="2">RS5460</strain>
    </source>
</reference>
<comment type="caution">
    <text evidence="1">The sequence shown here is derived from an EMBL/GenBank/DDBJ whole genome shotgun (WGS) entry which is preliminary data.</text>
</comment>
<keyword evidence="2" id="KW-1185">Reference proteome</keyword>
<evidence type="ECO:0000313" key="2">
    <source>
        <dbReference type="Proteomes" id="UP001328107"/>
    </source>
</evidence>
<dbReference type="AlphaFoldDB" id="A0AAN4YZ25"/>
<accession>A0AAN4YZ25</accession>